<name>A0A9D2F0L1_9ACTN</name>
<comment type="caution">
    <text evidence="2">The sequence shown here is derived from an EMBL/GenBank/DDBJ whole genome shotgun (WGS) entry which is preliminary data.</text>
</comment>
<dbReference type="Gene3D" id="1.10.260.40">
    <property type="entry name" value="lambda repressor-like DNA-binding domains"/>
    <property type="match status" value="1"/>
</dbReference>
<dbReference type="EMBL" id="DXBM01000057">
    <property type="protein sequence ID" value="HIZ46721.1"/>
    <property type="molecule type" value="Genomic_DNA"/>
</dbReference>
<dbReference type="AlphaFoldDB" id="A0A9D2F0L1"/>
<sequence>MPPRTREGSAGLADAIKRRRHELGLSAEEAARRAGVGTKTWFRYESGSSIRNDKVKGVCKALSWPSLPMQDDATVGCDEDFALLESIDGSHEAWSPVLAEMFGRKAAVSFAVGSDILLDYLNEDLGELAKKPAGSHLGELPCSWVADYLPQQFLTRYTYEFVFRLRAALAGYRMRVHYGREVLAHTPAEELLVRLIRDFSFDSIEEWAPKRGDGVSDDDWWQETEGWRDWPEDLCDDDDLSTCLDDMRWVDEREMYHFDRWFEPQFYLDRR</sequence>
<dbReference type="PROSITE" id="PS50943">
    <property type="entry name" value="HTH_CROC1"/>
    <property type="match status" value="1"/>
</dbReference>
<dbReference type="SUPFAM" id="SSF47413">
    <property type="entry name" value="lambda repressor-like DNA-binding domains"/>
    <property type="match status" value="1"/>
</dbReference>
<accession>A0A9D2F0L1</accession>
<proteinExistence type="predicted"/>
<dbReference type="GO" id="GO:0003677">
    <property type="term" value="F:DNA binding"/>
    <property type="evidence" value="ECO:0007669"/>
    <property type="project" value="InterPro"/>
</dbReference>
<dbReference type="CDD" id="cd00093">
    <property type="entry name" value="HTH_XRE"/>
    <property type="match status" value="1"/>
</dbReference>
<dbReference type="Proteomes" id="UP000824062">
    <property type="component" value="Unassembled WGS sequence"/>
</dbReference>
<dbReference type="SMART" id="SM00530">
    <property type="entry name" value="HTH_XRE"/>
    <property type="match status" value="1"/>
</dbReference>
<feature type="domain" description="HTH cro/C1-type" evidence="1">
    <location>
        <begin position="16"/>
        <end position="67"/>
    </location>
</feature>
<evidence type="ECO:0000313" key="2">
    <source>
        <dbReference type="EMBL" id="HIZ46721.1"/>
    </source>
</evidence>
<organism evidence="2 3">
    <name type="scientific">Candidatus Olsenella pullistercoris</name>
    <dbReference type="NCBI Taxonomy" id="2838712"/>
    <lineage>
        <taxon>Bacteria</taxon>
        <taxon>Bacillati</taxon>
        <taxon>Actinomycetota</taxon>
        <taxon>Coriobacteriia</taxon>
        <taxon>Coriobacteriales</taxon>
        <taxon>Atopobiaceae</taxon>
        <taxon>Olsenella</taxon>
    </lineage>
</organism>
<reference evidence="2" key="2">
    <citation type="submission" date="2021-04" db="EMBL/GenBank/DDBJ databases">
        <authorList>
            <person name="Gilroy R."/>
        </authorList>
    </citation>
    <scope>NUCLEOTIDE SEQUENCE</scope>
    <source>
        <strain evidence="2">ChiHjej12B11-14209</strain>
    </source>
</reference>
<dbReference type="InterPro" id="IPR010982">
    <property type="entry name" value="Lambda_DNA-bd_dom_sf"/>
</dbReference>
<reference evidence="2" key="1">
    <citation type="journal article" date="2021" name="PeerJ">
        <title>Extensive microbial diversity within the chicken gut microbiome revealed by metagenomics and culture.</title>
        <authorList>
            <person name="Gilroy R."/>
            <person name="Ravi A."/>
            <person name="Getino M."/>
            <person name="Pursley I."/>
            <person name="Horton D.L."/>
            <person name="Alikhan N.F."/>
            <person name="Baker D."/>
            <person name="Gharbi K."/>
            <person name="Hall N."/>
            <person name="Watson M."/>
            <person name="Adriaenssens E.M."/>
            <person name="Foster-Nyarko E."/>
            <person name="Jarju S."/>
            <person name="Secka A."/>
            <person name="Antonio M."/>
            <person name="Oren A."/>
            <person name="Chaudhuri R.R."/>
            <person name="La Ragione R."/>
            <person name="Hildebrand F."/>
            <person name="Pallen M.J."/>
        </authorList>
    </citation>
    <scope>NUCLEOTIDE SEQUENCE</scope>
    <source>
        <strain evidence="2">ChiHjej12B11-14209</strain>
    </source>
</reference>
<evidence type="ECO:0000313" key="3">
    <source>
        <dbReference type="Proteomes" id="UP000824062"/>
    </source>
</evidence>
<evidence type="ECO:0000259" key="1">
    <source>
        <dbReference type="PROSITE" id="PS50943"/>
    </source>
</evidence>
<gene>
    <name evidence="2" type="ORF">IAA19_06875</name>
</gene>
<dbReference type="InterPro" id="IPR001387">
    <property type="entry name" value="Cro/C1-type_HTH"/>
</dbReference>
<protein>
    <submittedName>
        <fullName evidence="2">Helix-turn-helix domain-containing protein</fullName>
    </submittedName>
</protein>
<dbReference type="Pfam" id="PF13560">
    <property type="entry name" value="HTH_31"/>
    <property type="match status" value="1"/>
</dbReference>